<evidence type="ECO:0000313" key="4">
    <source>
        <dbReference type="Proteomes" id="UP000053372"/>
    </source>
</evidence>
<dbReference type="PANTHER" id="PTHR47691">
    <property type="entry name" value="REGULATOR-RELATED"/>
    <property type="match status" value="1"/>
</dbReference>
<dbReference type="Proteomes" id="UP000053372">
    <property type="component" value="Unassembled WGS sequence"/>
</dbReference>
<dbReference type="PANTHER" id="PTHR47691:SF3">
    <property type="entry name" value="HTH-TYPE TRANSCRIPTIONAL REGULATOR RV0890C-RELATED"/>
    <property type="match status" value="1"/>
</dbReference>
<dbReference type="EMBL" id="LMTZ01000129">
    <property type="protein sequence ID" value="KST63998.1"/>
    <property type="molecule type" value="Genomic_DNA"/>
</dbReference>
<dbReference type="AlphaFoldDB" id="A0A0V7ZHH7"/>
<accession>A0A0V7ZHH7</accession>
<dbReference type="InterPro" id="IPR011990">
    <property type="entry name" value="TPR-like_helical_dom_sf"/>
</dbReference>
<dbReference type="SUPFAM" id="SSF48452">
    <property type="entry name" value="TPR-like"/>
    <property type="match status" value="1"/>
</dbReference>
<dbReference type="OrthoDB" id="2893300at2"/>
<comment type="caution">
    <text evidence="2">The sequence shown here is derived from an EMBL/GenBank/DDBJ whole genome shotgun (WGS) entry which is preliminary data.</text>
</comment>
<dbReference type="Gene3D" id="3.40.50.300">
    <property type="entry name" value="P-loop containing nucleotide triphosphate hydrolases"/>
    <property type="match status" value="1"/>
</dbReference>
<gene>
    <name evidence="2" type="ORF">BC008_40075</name>
    <name evidence="3" type="ORF">BC008_41050</name>
</gene>
<feature type="domain" description="vWA-MoxR associated protein N-terminal HTH" evidence="1">
    <location>
        <begin position="14"/>
        <end position="96"/>
    </location>
</feature>
<evidence type="ECO:0000313" key="2">
    <source>
        <dbReference type="EMBL" id="KST63998.1"/>
    </source>
</evidence>
<sequence>MSNKKNDFFSNDITFKQVLGLVDELVVSKTGKHLSNIEILVLFGTWQGKKYSQIAAENNYTLEYLKNDIGPKLWQLLSQVLSEKVTKANVKAVIQQRIYQQEQKELKMKGLAGEDGWLNTEEVRDDRETTREQKFLLDSQPDLIIHRTKTQSEQSQFKLKHNLPNRDRAELVGREWELNKLLDLLSWKNPNARISIEGLGGIGKTALILDVVYRFLQGSKILQVSQKNLVWQDPGESLPDFEAIIFTSGKTQYFTECGIVPRWRGEKNFADILKTIARIVGCEGIFTDNFEENYQQIWKHLSNKRTLLIIDNFENLEEQQKILSFLYELPSTVKIALISREKTPFTAVHLTGLTQTETLILIQEQANQNGVTLGLDKSLEIYKITSGIPAAINYAIRLLCAGYSIQSITSQLRSYRGDYCRFYFEGSMQHIEGQTAYQLLMALAVFVKPPTKQAVCVVAAINEHIAANDLARLQQLSLIIHQQGRYVIQPLTREYVLSKMATNPQLAALVRNRWVNWYLDFTHKHGGKDWREWQNYQDLAAEWDNITEVIQWCIKKERYDDVCEMWRNVKCYTYSQGYRRRNRLKYWDAALGWLEWLTINAQKFEDSATFIEVIAERGWKLTLMAQPSCLAAANKLFTQAWGLRQYQTVDWQVNLANHIAVWHIQQKQLQKAEQWLERAESLLDSEEVPSSIAVRLSINISYYKGEIYYKTGNYKLSQELFQQIVDKAQTIGWQRAICLAKDFLADIAIQEGDLHKAQLLLTEALQVAKNNQDECTQAYTKRSLANLEQKRGNLKVACDWAKQAVRAFDKLGMLVELQETQALIQLFS</sequence>
<dbReference type="SUPFAM" id="SSF52540">
    <property type="entry name" value="P-loop containing nucleoside triphosphate hydrolases"/>
    <property type="match status" value="1"/>
</dbReference>
<dbReference type="RefSeq" id="WP_027843829.1">
    <property type="nucleotide sequence ID" value="NZ_LMTZ01000118.1"/>
</dbReference>
<dbReference type="Pfam" id="PF26355">
    <property type="entry name" value="HTH_VMAP-M9"/>
    <property type="match status" value="1"/>
</dbReference>
<dbReference type="EMBL" id="LMTZ01000118">
    <property type="protein sequence ID" value="KST64708.1"/>
    <property type="molecule type" value="Genomic_DNA"/>
</dbReference>
<evidence type="ECO:0000259" key="1">
    <source>
        <dbReference type="Pfam" id="PF26355"/>
    </source>
</evidence>
<dbReference type="InterPro" id="IPR058651">
    <property type="entry name" value="HTH_VMAP-M9"/>
</dbReference>
<name>A0A0V7ZHH7_9CYAN</name>
<reference evidence="2 4" key="1">
    <citation type="journal article" date="2015" name="Genome Announc.">
        <title>Draft Genome of the Euendolithic (true boring) Cyanobacterium Mastigocoleus testarum strain BC008.</title>
        <authorList>
            <person name="Guida B.S."/>
            <person name="Garcia-Pichel F."/>
        </authorList>
    </citation>
    <scope>NUCLEOTIDE SEQUENCE [LARGE SCALE GENOMIC DNA]</scope>
    <source>
        <strain evidence="2 4">BC008</strain>
    </source>
</reference>
<protein>
    <recommendedName>
        <fullName evidence="1">vWA-MoxR associated protein N-terminal HTH domain-containing protein</fullName>
    </recommendedName>
</protein>
<evidence type="ECO:0000313" key="3">
    <source>
        <dbReference type="EMBL" id="KST64708.1"/>
    </source>
</evidence>
<proteinExistence type="predicted"/>
<keyword evidence="4" id="KW-1185">Reference proteome</keyword>
<organism evidence="2 4">
    <name type="scientific">Mastigocoleus testarum BC008</name>
    <dbReference type="NCBI Taxonomy" id="371196"/>
    <lineage>
        <taxon>Bacteria</taxon>
        <taxon>Bacillati</taxon>
        <taxon>Cyanobacteriota</taxon>
        <taxon>Cyanophyceae</taxon>
        <taxon>Nostocales</taxon>
        <taxon>Hapalosiphonaceae</taxon>
        <taxon>Mastigocoleus</taxon>
    </lineage>
</organism>
<dbReference type="Gene3D" id="1.25.40.10">
    <property type="entry name" value="Tetratricopeptide repeat domain"/>
    <property type="match status" value="1"/>
</dbReference>
<dbReference type="InterPro" id="IPR027417">
    <property type="entry name" value="P-loop_NTPase"/>
</dbReference>